<dbReference type="GO" id="GO:0005737">
    <property type="term" value="C:cytoplasm"/>
    <property type="evidence" value="ECO:0007669"/>
    <property type="project" value="UniProtKB-ARBA"/>
</dbReference>
<evidence type="ECO:0000259" key="8">
    <source>
        <dbReference type="Pfam" id="PF02121"/>
    </source>
</evidence>
<feature type="region of interest" description="Disordered" evidence="7">
    <location>
        <begin position="254"/>
        <end position="310"/>
    </location>
</feature>
<feature type="domain" description="Phosphatidylinositol transfer protein N-terminal" evidence="8">
    <location>
        <begin position="3"/>
        <end position="244"/>
    </location>
</feature>
<evidence type="ECO:0000313" key="10">
    <source>
        <dbReference type="Proteomes" id="UP000653454"/>
    </source>
</evidence>
<evidence type="ECO:0000256" key="2">
    <source>
        <dbReference type="ARBA" id="ARBA00023055"/>
    </source>
</evidence>
<dbReference type="InterPro" id="IPR001666">
    <property type="entry name" value="PI_transfer"/>
</dbReference>
<evidence type="ECO:0000256" key="1">
    <source>
        <dbReference type="ARBA" id="ARBA00022448"/>
    </source>
</evidence>
<proteinExistence type="inferred from homology"/>
<keyword evidence="1" id="KW-0813">Transport</keyword>
<evidence type="ECO:0000256" key="6">
    <source>
        <dbReference type="ARBA" id="ARBA00082927"/>
    </source>
</evidence>
<dbReference type="GO" id="GO:0008526">
    <property type="term" value="F:phosphatidylinositol transfer activity"/>
    <property type="evidence" value="ECO:0007669"/>
    <property type="project" value="TreeGrafter"/>
</dbReference>
<keyword evidence="10" id="KW-1185">Reference proteome</keyword>
<comment type="similarity">
    <text evidence="4">Belongs to the PtdIns transfer protein family. PI transfer class IIB subfamily.</text>
</comment>
<evidence type="ECO:0000313" key="9">
    <source>
        <dbReference type="EMBL" id="CAG9102382.1"/>
    </source>
</evidence>
<evidence type="ECO:0000256" key="3">
    <source>
        <dbReference type="ARBA" id="ARBA00023121"/>
    </source>
</evidence>
<dbReference type="Proteomes" id="UP000653454">
    <property type="component" value="Unassembled WGS sequence"/>
</dbReference>
<dbReference type="GO" id="GO:0035091">
    <property type="term" value="F:phosphatidylinositol binding"/>
    <property type="evidence" value="ECO:0007669"/>
    <property type="project" value="TreeGrafter"/>
</dbReference>
<dbReference type="FunFam" id="3.30.530.20:FF:000011">
    <property type="entry name" value="cytoplasmic phosphatidylinositol transfer protein 1 isoform X2"/>
    <property type="match status" value="1"/>
</dbReference>
<dbReference type="InterPro" id="IPR055261">
    <property type="entry name" value="PI_transfer_N"/>
</dbReference>
<evidence type="ECO:0000256" key="5">
    <source>
        <dbReference type="ARBA" id="ARBA00068698"/>
    </source>
</evidence>
<evidence type="ECO:0000256" key="4">
    <source>
        <dbReference type="ARBA" id="ARBA00061154"/>
    </source>
</evidence>
<dbReference type="InterPro" id="IPR023393">
    <property type="entry name" value="START-like_dom_sf"/>
</dbReference>
<keyword evidence="3" id="KW-0446">Lipid-binding</keyword>
<comment type="caution">
    <text evidence="9">The sequence shown here is derived from an EMBL/GenBank/DDBJ whole genome shotgun (WGS) entry which is preliminary data.</text>
</comment>
<feature type="compositionally biased region" description="Pro residues" evidence="7">
    <location>
        <begin position="289"/>
        <end position="298"/>
    </location>
</feature>
<dbReference type="PANTHER" id="PTHR10658:SF54">
    <property type="entry name" value="CYTOPLASMIC PHOSPHATIDYLINOSITOL TRANSFER PROTEIN 1"/>
    <property type="match status" value="1"/>
</dbReference>
<sequence length="310" mass="35915">MVLTKEFRICMPMTVEEYRIGQLYMIARHSFEQSSNGEGVEVVSNEEVEDEVNGTGRFTEKRIHLSSHLPYFLQSMIPKIFYITEKAWNYYPYTITEYTCSFIPKFSISIQTRYEDNNGTTENCLGLTPEELERRQVDFIDIAYDDVKPHHYKESEDPKFFKSKTTNRGPLVEGWRDSHVPIMTCYKAVHVKFEVWGLQTKVEEYTQGAIRDILLLGHRQAFAWMDDWYHMTLDDVRAYEKDMQVKTNIKLQSATEGCAAEAKEEEKSSESPKGSPKSPKSPKSKTPSPRTPRSPVSPAPSEGRSWFTWS</sequence>
<dbReference type="Gene3D" id="3.30.530.20">
    <property type="match status" value="1"/>
</dbReference>
<name>A0A8S4DP98_PLUXY</name>
<accession>A0A8S4DP98</accession>
<evidence type="ECO:0000256" key="7">
    <source>
        <dbReference type="SAM" id="MobiDB-lite"/>
    </source>
</evidence>
<dbReference type="AlphaFoldDB" id="A0A8S4DP98"/>
<reference evidence="9" key="1">
    <citation type="submission" date="2020-11" db="EMBL/GenBank/DDBJ databases">
        <authorList>
            <person name="Whiteford S."/>
        </authorList>
    </citation>
    <scope>NUCLEOTIDE SEQUENCE</scope>
</reference>
<dbReference type="PANTHER" id="PTHR10658">
    <property type="entry name" value="PHOSPHATIDYLINOSITOL TRANSFER PROTEIN"/>
    <property type="match status" value="1"/>
</dbReference>
<organism evidence="9 10">
    <name type="scientific">Plutella xylostella</name>
    <name type="common">Diamondback moth</name>
    <name type="synonym">Plutella maculipennis</name>
    <dbReference type="NCBI Taxonomy" id="51655"/>
    <lineage>
        <taxon>Eukaryota</taxon>
        <taxon>Metazoa</taxon>
        <taxon>Ecdysozoa</taxon>
        <taxon>Arthropoda</taxon>
        <taxon>Hexapoda</taxon>
        <taxon>Insecta</taxon>
        <taxon>Pterygota</taxon>
        <taxon>Neoptera</taxon>
        <taxon>Endopterygota</taxon>
        <taxon>Lepidoptera</taxon>
        <taxon>Glossata</taxon>
        <taxon>Ditrysia</taxon>
        <taxon>Yponomeutoidea</taxon>
        <taxon>Plutellidae</taxon>
        <taxon>Plutella</taxon>
    </lineage>
</organism>
<feature type="compositionally biased region" description="Basic and acidic residues" evidence="7">
    <location>
        <begin position="261"/>
        <end position="270"/>
    </location>
</feature>
<dbReference type="EMBL" id="CAJHNJ030000007">
    <property type="protein sequence ID" value="CAG9102382.1"/>
    <property type="molecule type" value="Genomic_DNA"/>
</dbReference>
<dbReference type="Pfam" id="PF02121">
    <property type="entry name" value="IP_trans"/>
    <property type="match status" value="1"/>
</dbReference>
<dbReference type="PRINTS" id="PR00391">
    <property type="entry name" value="PITRANSFER"/>
</dbReference>
<keyword evidence="2" id="KW-0445">Lipid transport</keyword>
<dbReference type="SUPFAM" id="SSF55961">
    <property type="entry name" value="Bet v1-like"/>
    <property type="match status" value="1"/>
</dbReference>
<protein>
    <recommendedName>
        <fullName evidence="5">Cytoplasmic phosphatidylinositol transfer protein 1</fullName>
    </recommendedName>
    <alternativeName>
        <fullName evidence="6">Retinal degeneration B homolog beta</fullName>
    </alternativeName>
</protein>
<gene>
    <name evidence="9" type="ORF">PLXY2_LOCUS2676</name>
</gene>
<dbReference type="GO" id="GO:0005634">
    <property type="term" value="C:nucleus"/>
    <property type="evidence" value="ECO:0007669"/>
    <property type="project" value="UniProtKB-ARBA"/>
</dbReference>